<evidence type="ECO:0000256" key="1">
    <source>
        <dbReference type="SAM" id="MobiDB-lite"/>
    </source>
</evidence>
<gene>
    <name evidence="2" type="ORF">CBR_g8097</name>
</gene>
<feature type="region of interest" description="Disordered" evidence="1">
    <location>
        <begin position="146"/>
        <end position="180"/>
    </location>
</feature>
<protein>
    <recommendedName>
        <fullName evidence="4">Myb-like domain-containing protein</fullName>
    </recommendedName>
</protein>
<dbReference type="AlphaFoldDB" id="A0A388KL84"/>
<name>A0A388KL84_CHABU</name>
<dbReference type="PANTHER" id="PTHR33492">
    <property type="entry name" value="OSJNBA0043A12.37 PROTEIN-RELATED"/>
    <property type="match status" value="1"/>
</dbReference>
<dbReference type="Proteomes" id="UP000265515">
    <property type="component" value="Unassembled WGS sequence"/>
</dbReference>
<evidence type="ECO:0000313" key="3">
    <source>
        <dbReference type="Proteomes" id="UP000265515"/>
    </source>
</evidence>
<feature type="compositionally biased region" description="Low complexity" evidence="1">
    <location>
        <begin position="164"/>
        <end position="176"/>
    </location>
</feature>
<dbReference type="Gene3D" id="1.10.10.60">
    <property type="entry name" value="Homeodomain-like"/>
    <property type="match status" value="1"/>
</dbReference>
<dbReference type="PANTHER" id="PTHR33492:SF4">
    <property type="entry name" value="OS02G0174300 PROTEIN"/>
    <property type="match status" value="1"/>
</dbReference>
<dbReference type="EMBL" id="BFEA01000136">
    <property type="protein sequence ID" value="GBG70797.1"/>
    <property type="molecule type" value="Genomic_DNA"/>
</dbReference>
<comment type="caution">
    <text evidence="2">The sequence shown here is derived from an EMBL/GenBank/DDBJ whole genome shotgun (WGS) entry which is preliminary data.</text>
</comment>
<evidence type="ECO:0008006" key="4">
    <source>
        <dbReference type="Google" id="ProtNLM"/>
    </source>
</evidence>
<sequence length="282" mass="31942">MVLSAEKGMTIQRSESLLLIENAKVDDDNDWGVDKTMQLIHARARTPGGFLTKRIGVEGRQHLRGWHDVSARMLVEGYTRSWFECRKWWKAVLTVYMDIVEHEHRIGVQTYWKMTPVERELCDLAKNFRREWFDLIDAYAQSQDIPPEGATSGLGKAPRRAKQQKQAAKPATALKTVRADGPGSAVASKRMRCAVEKLSQSLKRICMTSDSMKCSQLCTEALERHGALMSSSQEEAAAVIAAKLDEGWRLVAKFTTEPTVDEERSTSTDYKDEYFTRCECSD</sequence>
<proteinExistence type="predicted"/>
<keyword evidence="3" id="KW-1185">Reference proteome</keyword>
<organism evidence="2 3">
    <name type="scientific">Chara braunii</name>
    <name type="common">Braun's stonewort</name>
    <dbReference type="NCBI Taxonomy" id="69332"/>
    <lineage>
        <taxon>Eukaryota</taxon>
        <taxon>Viridiplantae</taxon>
        <taxon>Streptophyta</taxon>
        <taxon>Charophyceae</taxon>
        <taxon>Charales</taxon>
        <taxon>Characeae</taxon>
        <taxon>Chara</taxon>
    </lineage>
</organism>
<reference evidence="2 3" key="1">
    <citation type="journal article" date="2018" name="Cell">
        <title>The Chara Genome: Secondary Complexity and Implications for Plant Terrestrialization.</title>
        <authorList>
            <person name="Nishiyama T."/>
            <person name="Sakayama H."/>
            <person name="Vries J.D."/>
            <person name="Buschmann H."/>
            <person name="Saint-Marcoux D."/>
            <person name="Ullrich K.K."/>
            <person name="Haas F.B."/>
            <person name="Vanderstraeten L."/>
            <person name="Becker D."/>
            <person name="Lang D."/>
            <person name="Vosolsobe S."/>
            <person name="Rombauts S."/>
            <person name="Wilhelmsson P.K.I."/>
            <person name="Janitza P."/>
            <person name="Kern R."/>
            <person name="Heyl A."/>
            <person name="Rumpler F."/>
            <person name="Villalobos L.I.A.C."/>
            <person name="Clay J.M."/>
            <person name="Skokan R."/>
            <person name="Toyoda A."/>
            <person name="Suzuki Y."/>
            <person name="Kagoshima H."/>
            <person name="Schijlen E."/>
            <person name="Tajeshwar N."/>
            <person name="Catarino B."/>
            <person name="Hetherington A.J."/>
            <person name="Saltykova A."/>
            <person name="Bonnot C."/>
            <person name="Breuninger H."/>
            <person name="Symeonidi A."/>
            <person name="Radhakrishnan G.V."/>
            <person name="Van Nieuwerburgh F."/>
            <person name="Deforce D."/>
            <person name="Chang C."/>
            <person name="Karol K.G."/>
            <person name="Hedrich R."/>
            <person name="Ulvskov P."/>
            <person name="Glockner G."/>
            <person name="Delwiche C.F."/>
            <person name="Petrasek J."/>
            <person name="Van de Peer Y."/>
            <person name="Friml J."/>
            <person name="Beilby M."/>
            <person name="Dolan L."/>
            <person name="Kohara Y."/>
            <person name="Sugano S."/>
            <person name="Fujiyama A."/>
            <person name="Delaux P.-M."/>
            <person name="Quint M."/>
            <person name="TheiBen G."/>
            <person name="Hagemann M."/>
            <person name="Harholt J."/>
            <person name="Dunand C."/>
            <person name="Zachgo S."/>
            <person name="Langdale J."/>
            <person name="Maumus F."/>
            <person name="Straeten D.V.D."/>
            <person name="Gould S.B."/>
            <person name="Rensing S.A."/>
        </authorList>
    </citation>
    <scope>NUCLEOTIDE SEQUENCE [LARGE SCALE GENOMIC DNA]</scope>
    <source>
        <strain evidence="2 3">S276</strain>
    </source>
</reference>
<dbReference type="Gramene" id="GBG70797">
    <property type="protein sequence ID" value="GBG70797"/>
    <property type="gene ID" value="CBR_g8097"/>
</dbReference>
<accession>A0A388KL84</accession>
<evidence type="ECO:0000313" key="2">
    <source>
        <dbReference type="EMBL" id="GBG70797.1"/>
    </source>
</evidence>